<accession>A0ABP6AUJ6</accession>
<name>A0ABP6AUJ6_STRLO</name>
<dbReference type="EMBL" id="BAAASG010000040">
    <property type="protein sequence ID" value="GAA2523831.1"/>
    <property type="molecule type" value="Genomic_DNA"/>
</dbReference>
<reference evidence="2" key="1">
    <citation type="journal article" date="2019" name="Int. J. Syst. Evol. Microbiol.">
        <title>The Global Catalogue of Microorganisms (GCM) 10K type strain sequencing project: providing services to taxonomists for standard genome sequencing and annotation.</title>
        <authorList>
            <consortium name="The Broad Institute Genomics Platform"/>
            <consortium name="The Broad Institute Genome Sequencing Center for Infectious Disease"/>
            <person name="Wu L."/>
            <person name="Ma J."/>
        </authorList>
    </citation>
    <scope>NUCLEOTIDE SEQUENCE [LARGE SCALE GENOMIC DNA]</scope>
    <source>
        <strain evidence="2">JCM 4395</strain>
    </source>
</reference>
<evidence type="ECO:0000313" key="2">
    <source>
        <dbReference type="Proteomes" id="UP001501777"/>
    </source>
</evidence>
<gene>
    <name evidence="1" type="ORF">GCM10010276_88690</name>
</gene>
<protein>
    <submittedName>
        <fullName evidence="1">Uncharacterized protein</fullName>
    </submittedName>
</protein>
<dbReference type="RefSeq" id="WP_344407014.1">
    <property type="nucleotide sequence ID" value="NZ_BAAASG010000040.1"/>
</dbReference>
<organism evidence="1 2">
    <name type="scientific">Streptomyces longisporus</name>
    <dbReference type="NCBI Taxonomy" id="1948"/>
    <lineage>
        <taxon>Bacteria</taxon>
        <taxon>Bacillati</taxon>
        <taxon>Actinomycetota</taxon>
        <taxon>Actinomycetes</taxon>
        <taxon>Kitasatosporales</taxon>
        <taxon>Streptomycetaceae</taxon>
        <taxon>Streptomyces</taxon>
    </lineage>
</organism>
<sequence length="56" mass="6472">MAESLHDRYMKADAAHRAHGETCTRCSPDARCPEGQRLYESFERLQDAYLSQQKRG</sequence>
<proteinExistence type="predicted"/>
<evidence type="ECO:0000313" key="1">
    <source>
        <dbReference type="EMBL" id="GAA2523831.1"/>
    </source>
</evidence>
<keyword evidence="2" id="KW-1185">Reference proteome</keyword>
<comment type="caution">
    <text evidence="1">The sequence shown here is derived from an EMBL/GenBank/DDBJ whole genome shotgun (WGS) entry which is preliminary data.</text>
</comment>
<dbReference type="Proteomes" id="UP001501777">
    <property type="component" value="Unassembled WGS sequence"/>
</dbReference>